<sequence length="391" mass="45234">MLPTRPNLRPNCMLSWMILVVTFCTLAHIFNFFAPVTTPASQTGRPPPRSRQRKESAPTPIQPVTSKVRPSDSQNILVIFTGRWAYLRINFAYIYRSLRKNGGILDQVHYIMVQYNNRTLSKLTRLADSANKHLGQEVFRFRYRNPNKDTRARPKGIFAEITYEIFNEMAKYPKRKYLKLDDDIVYVHPGAFEQLLQQQNTTECFVHFGNIGGANWRSSFIHQEMGIYNNPAINPKKLKFGFDKGGHPKCGWKSAECAELALRAFLFHHGNKSLEKYLFGGRYLTQERARYSINFLLMDVNIIDLKAMMETGPIGNDDEAWLTVKYSRKVKNPNCVVGHAFVVHFSYFTTEAAIKKRDFLKKFETIAYEDLVKFLPQEFQTILAFNTTNKA</sequence>
<dbReference type="RefSeq" id="XP_022093519.1">
    <property type="nucleotide sequence ID" value="XM_022237827.1"/>
</dbReference>
<organism evidence="3 4">
    <name type="scientific">Acanthaster planci</name>
    <name type="common">Crown-of-thorns starfish</name>
    <dbReference type="NCBI Taxonomy" id="133434"/>
    <lineage>
        <taxon>Eukaryota</taxon>
        <taxon>Metazoa</taxon>
        <taxon>Echinodermata</taxon>
        <taxon>Eleutherozoa</taxon>
        <taxon>Asterozoa</taxon>
        <taxon>Asteroidea</taxon>
        <taxon>Valvatacea</taxon>
        <taxon>Valvatida</taxon>
        <taxon>Acanthasteridae</taxon>
        <taxon>Acanthaster</taxon>
    </lineage>
</organism>
<protein>
    <submittedName>
        <fullName evidence="4">Uncharacterized protein LOC110980822</fullName>
    </submittedName>
</protein>
<keyword evidence="3" id="KW-1185">Reference proteome</keyword>
<evidence type="ECO:0000256" key="1">
    <source>
        <dbReference type="SAM" id="MobiDB-lite"/>
    </source>
</evidence>
<evidence type="ECO:0000256" key="2">
    <source>
        <dbReference type="SAM" id="Phobius"/>
    </source>
</evidence>
<dbReference type="GeneID" id="110980822"/>
<feature type="region of interest" description="Disordered" evidence="1">
    <location>
        <begin position="39"/>
        <end position="68"/>
    </location>
</feature>
<feature type="transmembrane region" description="Helical" evidence="2">
    <location>
        <begin position="12"/>
        <end position="33"/>
    </location>
</feature>
<proteinExistence type="predicted"/>
<accession>A0A8B7YJU6</accession>
<keyword evidence="2" id="KW-0472">Membrane</keyword>
<dbReference type="KEGG" id="aplc:110980822"/>
<dbReference type="OrthoDB" id="5593235at2759"/>
<evidence type="ECO:0000313" key="3">
    <source>
        <dbReference type="Proteomes" id="UP000694845"/>
    </source>
</evidence>
<dbReference type="OMA" id="WAYLRIN"/>
<dbReference type="AlphaFoldDB" id="A0A8B7YJU6"/>
<dbReference type="Proteomes" id="UP000694845">
    <property type="component" value="Unplaced"/>
</dbReference>
<reference evidence="4" key="1">
    <citation type="submission" date="2025-08" db="UniProtKB">
        <authorList>
            <consortium name="RefSeq"/>
        </authorList>
    </citation>
    <scope>IDENTIFICATION</scope>
</reference>
<keyword evidence="2" id="KW-0812">Transmembrane</keyword>
<keyword evidence="2" id="KW-1133">Transmembrane helix</keyword>
<name>A0A8B7YJU6_ACAPL</name>
<evidence type="ECO:0000313" key="4">
    <source>
        <dbReference type="RefSeq" id="XP_022093519.1"/>
    </source>
</evidence>
<gene>
    <name evidence="4" type="primary">LOC110980822</name>
</gene>